<dbReference type="EMBL" id="FPKW01000019">
    <property type="protein sequence ID" value="SFZ96396.1"/>
    <property type="molecule type" value="Genomic_DNA"/>
</dbReference>
<dbReference type="AlphaFoldDB" id="A0A1K2IVD4"/>
<keyword evidence="2" id="KW-0687">Ribonucleoprotein</keyword>
<keyword evidence="2" id="KW-0689">Ribosomal protein</keyword>
<feature type="domain" description="N-acetyltransferase" evidence="1">
    <location>
        <begin position="1"/>
        <end position="152"/>
    </location>
</feature>
<proteinExistence type="predicted"/>
<organism evidence="2 3">
    <name type="scientific">Chryseobacterium limigenitum</name>
    <dbReference type="NCBI Taxonomy" id="1612149"/>
    <lineage>
        <taxon>Bacteria</taxon>
        <taxon>Pseudomonadati</taxon>
        <taxon>Bacteroidota</taxon>
        <taxon>Flavobacteriia</taxon>
        <taxon>Flavobacteriales</taxon>
        <taxon>Weeksellaceae</taxon>
        <taxon>Chryseobacterium group</taxon>
        <taxon>Chryseobacterium</taxon>
    </lineage>
</organism>
<dbReference type="GO" id="GO:0005840">
    <property type="term" value="C:ribosome"/>
    <property type="evidence" value="ECO:0007669"/>
    <property type="project" value="UniProtKB-KW"/>
</dbReference>
<name>A0A1K2IVD4_9FLAO</name>
<dbReference type="OrthoDB" id="4228396at2"/>
<dbReference type="STRING" id="1612149.SAMN05216324_11936"/>
<dbReference type="Pfam" id="PF00583">
    <property type="entry name" value="Acetyltransf_1"/>
    <property type="match status" value="2"/>
</dbReference>
<feature type="domain" description="N-acetyltransferase" evidence="1">
    <location>
        <begin position="154"/>
        <end position="281"/>
    </location>
</feature>
<dbReference type="InterPro" id="IPR050276">
    <property type="entry name" value="MshD_Acetyltransferase"/>
</dbReference>
<gene>
    <name evidence="2" type="ORF">SAMN05216324_11936</name>
</gene>
<dbReference type="GO" id="GO:0016747">
    <property type="term" value="F:acyltransferase activity, transferring groups other than amino-acyl groups"/>
    <property type="evidence" value="ECO:0007669"/>
    <property type="project" value="InterPro"/>
</dbReference>
<dbReference type="RefSeq" id="WP_072412181.1">
    <property type="nucleotide sequence ID" value="NZ_FPKW01000019.1"/>
</dbReference>
<evidence type="ECO:0000313" key="3">
    <source>
        <dbReference type="Proteomes" id="UP000182034"/>
    </source>
</evidence>
<dbReference type="Gene3D" id="3.40.630.30">
    <property type="match status" value="2"/>
</dbReference>
<dbReference type="PANTHER" id="PTHR43617">
    <property type="entry name" value="L-AMINO ACID N-ACETYLTRANSFERASE"/>
    <property type="match status" value="1"/>
</dbReference>
<evidence type="ECO:0000259" key="1">
    <source>
        <dbReference type="PROSITE" id="PS51186"/>
    </source>
</evidence>
<accession>A0A1K2IVD4</accession>
<protein>
    <submittedName>
        <fullName evidence="2">Ribosomal protein S18 acetylase RimI</fullName>
    </submittedName>
</protein>
<evidence type="ECO:0000313" key="2">
    <source>
        <dbReference type="EMBL" id="SFZ96396.1"/>
    </source>
</evidence>
<dbReference type="CDD" id="cd04301">
    <property type="entry name" value="NAT_SF"/>
    <property type="match status" value="2"/>
</dbReference>
<reference evidence="3" key="1">
    <citation type="submission" date="2016-10" db="EMBL/GenBank/DDBJ databases">
        <authorList>
            <person name="Varghese N."/>
            <person name="Submissions S."/>
        </authorList>
    </citation>
    <scope>NUCLEOTIDE SEQUENCE [LARGE SCALE GENOMIC DNA]</scope>
    <source>
        <strain evidence="3">SUR2</strain>
    </source>
</reference>
<sequence length="285" mass="32567">MEFKNLENIDIQDVLSVFNTSFSDYLVPFHLTLDQLKSKIVTEKVDMSISVGSFDSGKLVSFILNAEKIEDGQRIVYNAGTGIIPEHRGKGLVRKMYDYILPILQNRKACILTLEVLEKNEAAIRAYTNLGFNITRKLLCFKGNVELTERDSNVLIQEMSSFQWEKFRSFWDIEPSWQNSVMVIEQMGKDCKILGAYKEDEVVGYTIYNPATRKIQQIAVDKSFRKKGIGNKLLSKIKQMSEGQAISINNVDDSSENTCRFLTSIGLENWVSQFEMSYKIQSSAF</sequence>
<dbReference type="SUPFAM" id="SSF55729">
    <property type="entry name" value="Acyl-CoA N-acyltransferases (Nat)"/>
    <property type="match status" value="1"/>
</dbReference>
<keyword evidence="3" id="KW-1185">Reference proteome</keyword>
<dbReference type="Proteomes" id="UP000182034">
    <property type="component" value="Unassembled WGS sequence"/>
</dbReference>
<dbReference type="PROSITE" id="PS51186">
    <property type="entry name" value="GNAT"/>
    <property type="match status" value="2"/>
</dbReference>
<dbReference type="InterPro" id="IPR000182">
    <property type="entry name" value="GNAT_dom"/>
</dbReference>
<dbReference type="InterPro" id="IPR016181">
    <property type="entry name" value="Acyl_CoA_acyltransferase"/>
</dbReference>